<comment type="similarity">
    <text evidence="2">Belongs to the SPP2 family.</text>
</comment>
<evidence type="ECO:0000256" key="4">
    <source>
        <dbReference type="SAM" id="MobiDB-lite"/>
    </source>
</evidence>
<keyword evidence="7" id="KW-1185">Reference proteome</keyword>
<feature type="region of interest" description="Disordered" evidence="4">
    <location>
        <begin position="1"/>
        <end position="201"/>
    </location>
</feature>
<reference evidence="6" key="1">
    <citation type="submission" date="2018-03" db="EMBL/GenBank/DDBJ databases">
        <authorList>
            <person name="Guldener U."/>
        </authorList>
    </citation>
    <scope>NUCLEOTIDE SEQUENCE</scope>
</reference>
<feature type="compositionally biased region" description="Basic and acidic residues" evidence="4">
    <location>
        <begin position="121"/>
        <end position="142"/>
    </location>
</feature>
<evidence type="ECO:0000313" key="6">
    <source>
        <dbReference type="EMBL" id="SPO03012.1"/>
    </source>
</evidence>
<feature type="compositionally biased region" description="Basic and acidic residues" evidence="4">
    <location>
        <begin position="70"/>
        <end position="90"/>
    </location>
</feature>
<keyword evidence="3" id="KW-0539">Nucleus</keyword>
<evidence type="ECO:0000313" key="7">
    <source>
        <dbReference type="Proteomes" id="UP001187682"/>
    </source>
</evidence>
<evidence type="ECO:0000256" key="1">
    <source>
        <dbReference type="ARBA" id="ARBA00004123"/>
    </source>
</evidence>
<evidence type="ECO:0000259" key="5">
    <source>
        <dbReference type="Pfam" id="PF12656"/>
    </source>
</evidence>
<comment type="caution">
    <text evidence="6">The sequence shown here is derived from an EMBL/GenBank/DDBJ whole genome shotgun (WGS) entry which is preliminary data.</text>
</comment>
<dbReference type="EMBL" id="ONZQ02000007">
    <property type="protein sequence ID" value="SPO03012.1"/>
    <property type="molecule type" value="Genomic_DNA"/>
</dbReference>
<feature type="compositionally biased region" description="Basic and acidic residues" evidence="4">
    <location>
        <begin position="167"/>
        <end position="192"/>
    </location>
</feature>
<accession>A0AAE8N1D2</accession>
<feature type="region of interest" description="Disordered" evidence="4">
    <location>
        <begin position="265"/>
        <end position="345"/>
    </location>
</feature>
<dbReference type="AlphaFoldDB" id="A0AAE8N1D2"/>
<gene>
    <name evidence="6" type="ORF">DNG_05693</name>
</gene>
<feature type="compositionally biased region" description="Basic and acidic residues" evidence="4">
    <location>
        <begin position="48"/>
        <end position="60"/>
    </location>
</feature>
<dbReference type="Proteomes" id="UP001187682">
    <property type="component" value="Unassembled WGS sequence"/>
</dbReference>
<comment type="subcellular location">
    <subcellularLocation>
        <location evidence="1">Nucleus</location>
    </subcellularLocation>
</comment>
<organism evidence="6 7">
    <name type="scientific">Cephalotrichum gorgonifer</name>
    <dbReference type="NCBI Taxonomy" id="2041049"/>
    <lineage>
        <taxon>Eukaryota</taxon>
        <taxon>Fungi</taxon>
        <taxon>Dikarya</taxon>
        <taxon>Ascomycota</taxon>
        <taxon>Pezizomycotina</taxon>
        <taxon>Sordariomycetes</taxon>
        <taxon>Hypocreomycetidae</taxon>
        <taxon>Microascales</taxon>
        <taxon>Microascaceae</taxon>
        <taxon>Cephalotrichum</taxon>
    </lineage>
</organism>
<protein>
    <recommendedName>
        <fullName evidence="5">Spp2/MOS2 G-patch domain-containing protein</fullName>
    </recommendedName>
</protein>
<evidence type="ECO:0000256" key="3">
    <source>
        <dbReference type="ARBA" id="ARBA00023242"/>
    </source>
</evidence>
<dbReference type="GO" id="GO:0005634">
    <property type="term" value="C:nucleus"/>
    <property type="evidence" value="ECO:0007669"/>
    <property type="project" value="UniProtKB-SubCell"/>
</dbReference>
<dbReference type="Pfam" id="PF12656">
    <property type="entry name" value="G-patch_2"/>
    <property type="match status" value="1"/>
</dbReference>
<feature type="compositionally biased region" description="Pro residues" evidence="4">
    <location>
        <begin position="1"/>
        <end position="11"/>
    </location>
</feature>
<sequence>MDPPSDAPPKAPRMSIKFNAPKPNGAAKPSSLGKRSRPHALGGSSDSESDHYSDHSDGGRGGRRSAFDSGSRRDGRSDRDGRRRDRDGRRSPGAGRTLEIGDVPKIIRPPEASRRPKMRSRVVDGRSGDGVTKEVEPADADKQMVWGLNLSKKRSPPPSRQSPASAEKTEQDETKPKGPPKTVDEQAMDRLLGKSSPGADKVITLSERDAYARDVDSAPPPDDVNLETGIDVTEFGAAMLRGMGWDGEYSRPGFKQVERRANQLGLGAKELKGKEDLGGWDHKGKGSGGDRPKRLADYRREKEKERESRESRRTGGRDSYKRERERERERDRDRRYDRGDDRRRY</sequence>
<proteinExistence type="inferred from homology"/>
<feature type="compositionally biased region" description="Basic and acidic residues" evidence="4">
    <location>
        <begin position="269"/>
        <end position="345"/>
    </location>
</feature>
<feature type="domain" description="Spp2/MOS2 G-patch" evidence="5">
    <location>
        <begin position="230"/>
        <end position="271"/>
    </location>
</feature>
<name>A0AAE8N1D2_9PEZI</name>
<dbReference type="InterPro" id="IPR026822">
    <property type="entry name" value="Spp2/MOS2_G-patch"/>
</dbReference>
<evidence type="ECO:0000256" key="2">
    <source>
        <dbReference type="ARBA" id="ARBA00008576"/>
    </source>
</evidence>